<organism evidence="2 3">
    <name type="scientific">Capsicum baccatum</name>
    <name type="common">Peruvian pepper</name>
    <dbReference type="NCBI Taxonomy" id="33114"/>
    <lineage>
        <taxon>Eukaryota</taxon>
        <taxon>Viridiplantae</taxon>
        <taxon>Streptophyta</taxon>
        <taxon>Embryophyta</taxon>
        <taxon>Tracheophyta</taxon>
        <taxon>Spermatophyta</taxon>
        <taxon>Magnoliopsida</taxon>
        <taxon>eudicotyledons</taxon>
        <taxon>Gunneridae</taxon>
        <taxon>Pentapetalae</taxon>
        <taxon>asterids</taxon>
        <taxon>lamiids</taxon>
        <taxon>Solanales</taxon>
        <taxon>Solanaceae</taxon>
        <taxon>Solanoideae</taxon>
        <taxon>Capsiceae</taxon>
        <taxon>Capsicum</taxon>
    </lineage>
</organism>
<evidence type="ECO:0000313" key="3">
    <source>
        <dbReference type="Proteomes" id="UP000224567"/>
    </source>
</evidence>
<sequence length="239" mass="25904">MSNSLTTPIRGNVRDMAIGKTKTTEKADRATVEQIHLQPICFFPSGGFLGLEDLLEGSLLLEEAQDCSGTIARNNLTRIRTTKPSTSQPLQHALDRPWKLRSEVPTKAPAVSPPPPVRVRVKMSKNPPKLVPPPPVPVRVSMSKNAPKLVPTPPVPVQVSMSKNAPKLVPPPPVPPLGSISARPRLIPGYGEDKQRETKLKLAPLSRLTPGKKTHTSTSGSSSQMHEKLKKEFADGIKS</sequence>
<proteinExistence type="predicted"/>
<keyword evidence="3" id="KW-1185">Reference proteome</keyword>
<feature type="compositionally biased region" description="Basic and acidic residues" evidence="1">
    <location>
        <begin position="225"/>
        <end position="239"/>
    </location>
</feature>
<dbReference type="AlphaFoldDB" id="A0A2G2VF66"/>
<dbReference type="EMBL" id="MLFT02000012">
    <property type="protein sequence ID" value="PHT31598.1"/>
    <property type="molecule type" value="Genomic_DNA"/>
</dbReference>
<name>A0A2G2VF66_CAPBA</name>
<feature type="compositionally biased region" description="Basic and acidic residues" evidence="1">
    <location>
        <begin position="191"/>
        <end position="200"/>
    </location>
</feature>
<feature type="region of interest" description="Disordered" evidence="1">
    <location>
        <begin position="166"/>
        <end position="239"/>
    </location>
</feature>
<dbReference type="Proteomes" id="UP000224567">
    <property type="component" value="Unassembled WGS sequence"/>
</dbReference>
<evidence type="ECO:0000313" key="2">
    <source>
        <dbReference type="EMBL" id="PHT31598.1"/>
    </source>
</evidence>
<accession>A0A2G2VF66</accession>
<reference evidence="2 3" key="1">
    <citation type="journal article" date="2017" name="Genome Biol.">
        <title>New reference genome sequences of hot pepper reveal the massive evolution of plant disease-resistance genes by retroduplication.</title>
        <authorList>
            <person name="Kim S."/>
            <person name="Park J."/>
            <person name="Yeom S.I."/>
            <person name="Kim Y.M."/>
            <person name="Seo E."/>
            <person name="Kim K.T."/>
            <person name="Kim M.S."/>
            <person name="Lee J.M."/>
            <person name="Cheong K."/>
            <person name="Shin H.S."/>
            <person name="Kim S.B."/>
            <person name="Han K."/>
            <person name="Lee J."/>
            <person name="Park M."/>
            <person name="Lee H.A."/>
            <person name="Lee H.Y."/>
            <person name="Lee Y."/>
            <person name="Oh S."/>
            <person name="Lee J.H."/>
            <person name="Choi E."/>
            <person name="Choi E."/>
            <person name="Lee S.E."/>
            <person name="Jeon J."/>
            <person name="Kim H."/>
            <person name="Choi G."/>
            <person name="Song H."/>
            <person name="Lee J."/>
            <person name="Lee S.C."/>
            <person name="Kwon J.K."/>
            <person name="Lee H.Y."/>
            <person name="Koo N."/>
            <person name="Hong Y."/>
            <person name="Kim R.W."/>
            <person name="Kang W.H."/>
            <person name="Huh J.H."/>
            <person name="Kang B.C."/>
            <person name="Yang T.J."/>
            <person name="Lee Y.H."/>
            <person name="Bennetzen J.L."/>
            <person name="Choi D."/>
        </authorList>
    </citation>
    <scope>NUCLEOTIDE SEQUENCE [LARGE SCALE GENOMIC DNA]</scope>
    <source>
        <strain evidence="3">cv. PBC81</strain>
    </source>
</reference>
<protein>
    <submittedName>
        <fullName evidence="2">Uncharacterized protein</fullName>
    </submittedName>
</protein>
<gene>
    <name evidence="2" type="ORF">CQW23_27935</name>
</gene>
<evidence type="ECO:0000256" key="1">
    <source>
        <dbReference type="SAM" id="MobiDB-lite"/>
    </source>
</evidence>
<comment type="caution">
    <text evidence="2">The sequence shown here is derived from an EMBL/GenBank/DDBJ whole genome shotgun (WGS) entry which is preliminary data.</text>
</comment>
<dbReference type="STRING" id="33114.A0A2G2VF66"/>
<feature type="region of interest" description="Disordered" evidence="1">
    <location>
        <begin position="105"/>
        <end position="136"/>
    </location>
</feature>
<reference evidence="3" key="2">
    <citation type="journal article" date="2017" name="J. Anim. Genet.">
        <title>Multiple reference genome sequences of hot pepper reveal the massive evolution of plant disease resistance genes by retroduplication.</title>
        <authorList>
            <person name="Kim S."/>
            <person name="Park J."/>
            <person name="Yeom S.-I."/>
            <person name="Kim Y.-M."/>
            <person name="Seo E."/>
            <person name="Kim K.-T."/>
            <person name="Kim M.-S."/>
            <person name="Lee J.M."/>
            <person name="Cheong K."/>
            <person name="Shin H.-S."/>
            <person name="Kim S.-B."/>
            <person name="Han K."/>
            <person name="Lee J."/>
            <person name="Park M."/>
            <person name="Lee H.-A."/>
            <person name="Lee H.-Y."/>
            <person name="Lee Y."/>
            <person name="Oh S."/>
            <person name="Lee J.H."/>
            <person name="Choi E."/>
            <person name="Choi E."/>
            <person name="Lee S.E."/>
            <person name="Jeon J."/>
            <person name="Kim H."/>
            <person name="Choi G."/>
            <person name="Song H."/>
            <person name="Lee J."/>
            <person name="Lee S.-C."/>
            <person name="Kwon J.-K."/>
            <person name="Lee H.-Y."/>
            <person name="Koo N."/>
            <person name="Hong Y."/>
            <person name="Kim R.W."/>
            <person name="Kang W.-H."/>
            <person name="Huh J.H."/>
            <person name="Kang B.-C."/>
            <person name="Yang T.-J."/>
            <person name="Lee Y.-H."/>
            <person name="Bennetzen J.L."/>
            <person name="Choi D."/>
        </authorList>
    </citation>
    <scope>NUCLEOTIDE SEQUENCE [LARGE SCALE GENOMIC DNA]</scope>
    <source>
        <strain evidence="3">cv. PBC81</strain>
    </source>
</reference>
<dbReference type="OrthoDB" id="1750076at2759"/>